<accession>A0AAW0F5M5</accession>
<keyword evidence="2" id="KW-1185">Reference proteome</keyword>
<name>A0AAW0F5M5_9TRYP</name>
<comment type="caution">
    <text evidence="1">The sequence shown here is derived from an EMBL/GenBank/DDBJ whole genome shotgun (WGS) entry which is preliminary data.</text>
</comment>
<sequence>MEAVQNVIAPLSPFSWMPAEEAVTPGSANAALHDIARLDLRFELVVEEFAIPFHHPLHRIYASHPLLRDTLTPRQLQLLQYGVVIHAEERLVLVAAPHCCGDAGACIAASYEQVFSRAMDSTSGIARHPLLPEYTFIVYRLPAAAAEAGAGWQASADSTPEALFRLVFRNVTPEQETQQVSKSLQPRYKLVAILTSSAAYYAELQRGIQYRNDWRANTAATRAYNPPLSAVASSSSVAAHATNDAVVPETIARGVRSASPLSKLCTSLARVLERFSAEETVAVDVDGNATAEAVDGDAGEAADDSVSQECSITHARDPWTYYYTREGPRLCGRIDVMERTPAVLRSWRDGQFALAEFEVTRVGTANAWGAAGDPHKSTHPLLSLTARSVPCARVLLLPWHRDVSTLFVDNEVSSFLPKGEACDDASGKPWGVVYASPAAERLRRWVLQGLVCAETHGVRAVLLELDPVDLLSPCVELLYDGTGGDEDARDDGEEGGDTRLSSQLRYRRALFLVCQVVMETVERFVRCSGLVWKVTVAAKELGGSAFAPATAGGEHAAAAVPVDAVAAASTSVLFTLWCREILNVIRSAAVTLETSSARNTLSFVEDSPSAGSGDGAAVATALVAATAEPGSAAAAGGGAGNALALVGEGSKQLVVCPKTGVEGALALFTGDAVGAAAPVPTYIVAQANAVGVKVSDDAMYPLFCALCTAVRQTSALPVSALVDLLLEEWTGGSSKWLHHSSSRLVCPLDSCGVPVNRARVQRFLLPFLEVMRGVPSATSDAAAAAVPTSPASSGTMNYAQFSMVMLAIAKM</sequence>
<dbReference type="AlphaFoldDB" id="A0AAW0F5M5"/>
<reference evidence="1 2" key="1">
    <citation type="journal article" date="2021" name="MBio">
        <title>A New Model Trypanosomatid, Novymonas esmeraldas: Genomic Perception of Its 'Candidatus Pandoraea novymonadis' Endosymbiont.</title>
        <authorList>
            <person name="Zakharova A."/>
            <person name="Saura A."/>
            <person name="Butenko A."/>
            <person name="Podesvova L."/>
            <person name="Warmusova S."/>
            <person name="Kostygov A.Y."/>
            <person name="Nenarokova A."/>
            <person name="Lukes J."/>
            <person name="Opperdoes F.R."/>
            <person name="Yurchenko V."/>
        </authorList>
    </citation>
    <scope>NUCLEOTIDE SEQUENCE [LARGE SCALE GENOMIC DNA]</scope>
    <source>
        <strain evidence="1 2">E262AT.01</strain>
    </source>
</reference>
<protein>
    <submittedName>
        <fullName evidence="1">Paraflagellar rod component</fullName>
    </submittedName>
</protein>
<dbReference type="Proteomes" id="UP001430356">
    <property type="component" value="Unassembled WGS sequence"/>
</dbReference>
<dbReference type="EMBL" id="JAECZO010000017">
    <property type="protein sequence ID" value="KAK7201578.1"/>
    <property type="molecule type" value="Genomic_DNA"/>
</dbReference>
<proteinExistence type="predicted"/>
<organism evidence="1 2">
    <name type="scientific">Novymonas esmeraldas</name>
    <dbReference type="NCBI Taxonomy" id="1808958"/>
    <lineage>
        <taxon>Eukaryota</taxon>
        <taxon>Discoba</taxon>
        <taxon>Euglenozoa</taxon>
        <taxon>Kinetoplastea</taxon>
        <taxon>Metakinetoplastina</taxon>
        <taxon>Trypanosomatida</taxon>
        <taxon>Trypanosomatidae</taxon>
        <taxon>Novymonas</taxon>
    </lineage>
</organism>
<evidence type="ECO:0000313" key="1">
    <source>
        <dbReference type="EMBL" id="KAK7201578.1"/>
    </source>
</evidence>
<evidence type="ECO:0000313" key="2">
    <source>
        <dbReference type="Proteomes" id="UP001430356"/>
    </source>
</evidence>
<gene>
    <name evidence="1" type="ORF">NESM_000222200</name>
</gene>